<protein>
    <submittedName>
        <fullName evidence="3">MerR family transcriptional regulator</fullName>
    </submittedName>
</protein>
<feature type="domain" description="HTH merR-type" evidence="2">
    <location>
        <begin position="7"/>
        <end position="74"/>
    </location>
</feature>
<dbReference type="CDD" id="cd04776">
    <property type="entry name" value="HTH_GnyR"/>
    <property type="match status" value="1"/>
</dbReference>
<dbReference type="SUPFAM" id="SSF46955">
    <property type="entry name" value="Putative DNA-binding domain"/>
    <property type="match status" value="1"/>
</dbReference>
<gene>
    <name evidence="3" type="primary">liuR</name>
    <name evidence="3" type="ORF">GCM10007414_24610</name>
</gene>
<keyword evidence="1" id="KW-0238">DNA-binding</keyword>
<dbReference type="PANTHER" id="PTHR30204:SF58">
    <property type="entry name" value="HTH-TYPE TRANSCRIPTIONAL REGULATOR YFMP"/>
    <property type="match status" value="1"/>
</dbReference>
<dbReference type="InterPro" id="IPR009061">
    <property type="entry name" value="DNA-bd_dom_put_sf"/>
</dbReference>
<name>A0ABQ1I3T2_9ALTE</name>
<dbReference type="SMART" id="SM00422">
    <property type="entry name" value="HTH_MERR"/>
    <property type="match status" value="1"/>
</dbReference>
<accession>A0ABQ1I3T2</accession>
<organism evidence="3 4">
    <name type="scientific">Agarivorans gilvus</name>
    <dbReference type="NCBI Taxonomy" id="680279"/>
    <lineage>
        <taxon>Bacteria</taxon>
        <taxon>Pseudomonadati</taxon>
        <taxon>Pseudomonadota</taxon>
        <taxon>Gammaproteobacteria</taxon>
        <taxon>Alteromonadales</taxon>
        <taxon>Alteromonadaceae</taxon>
        <taxon>Agarivorans</taxon>
    </lineage>
</organism>
<proteinExistence type="predicted"/>
<keyword evidence="4" id="KW-1185">Reference proteome</keyword>
<evidence type="ECO:0000313" key="3">
    <source>
        <dbReference type="EMBL" id="GGB10313.1"/>
    </source>
</evidence>
<dbReference type="EMBL" id="BMDY01000014">
    <property type="protein sequence ID" value="GGB10313.1"/>
    <property type="molecule type" value="Genomic_DNA"/>
</dbReference>
<sequence length="130" mass="15120">MVNNPTPYTISDLAKEFTISTRSIRFYEDQGLLHPKRVASKRLYSKHDKLRLKLVLRGKRLGFSLSEIKELFDLYDAKMNSSQEVLSLIDNIKLKKLSLLQQLEDIQVVLMELKSAERRCNDALKKLNQP</sequence>
<dbReference type="Proteomes" id="UP000651977">
    <property type="component" value="Unassembled WGS sequence"/>
</dbReference>
<evidence type="ECO:0000259" key="2">
    <source>
        <dbReference type="PROSITE" id="PS50937"/>
    </source>
</evidence>
<dbReference type="RefSeq" id="WP_055732064.1">
    <property type="nucleotide sequence ID" value="NZ_BMDY01000014.1"/>
</dbReference>
<dbReference type="InterPro" id="IPR000551">
    <property type="entry name" value="MerR-type_HTH_dom"/>
</dbReference>
<dbReference type="Gene3D" id="1.10.1660.10">
    <property type="match status" value="1"/>
</dbReference>
<dbReference type="PANTHER" id="PTHR30204">
    <property type="entry name" value="REDOX-CYCLING DRUG-SENSING TRANSCRIPTIONAL ACTIVATOR SOXR"/>
    <property type="match status" value="1"/>
</dbReference>
<dbReference type="Pfam" id="PF13411">
    <property type="entry name" value="MerR_1"/>
    <property type="match status" value="1"/>
</dbReference>
<dbReference type="PROSITE" id="PS50937">
    <property type="entry name" value="HTH_MERR_2"/>
    <property type="match status" value="1"/>
</dbReference>
<evidence type="ECO:0000313" key="4">
    <source>
        <dbReference type="Proteomes" id="UP000651977"/>
    </source>
</evidence>
<evidence type="ECO:0000256" key="1">
    <source>
        <dbReference type="ARBA" id="ARBA00023125"/>
    </source>
</evidence>
<comment type="caution">
    <text evidence="3">The sequence shown here is derived from an EMBL/GenBank/DDBJ whole genome shotgun (WGS) entry which is preliminary data.</text>
</comment>
<reference evidence="4" key="1">
    <citation type="journal article" date="2019" name="Int. J. Syst. Evol. Microbiol.">
        <title>The Global Catalogue of Microorganisms (GCM) 10K type strain sequencing project: providing services to taxonomists for standard genome sequencing and annotation.</title>
        <authorList>
            <consortium name="The Broad Institute Genomics Platform"/>
            <consortium name="The Broad Institute Genome Sequencing Center for Infectious Disease"/>
            <person name="Wu L."/>
            <person name="Ma J."/>
        </authorList>
    </citation>
    <scope>NUCLEOTIDE SEQUENCE [LARGE SCALE GENOMIC DNA]</scope>
    <source>
        <strain evidence="4">CGMCC 1.10131</strain>
    </source>
</reference>
<dbReference type="InterPro" id="IPR047057">
    <property type="entry name" value="MerR_fam"/>
</dbReference>